<dbReference type="Pfam" id="PF00535">
    <property type="entry name" value="Glycos_transf_2"/>
    <property type="match status" value="1"/>
</dbReference>
<gene>
    <name evidence="4" type="ORF">BST17_06285</name>
</gene>
<keyword evidence="1" id="KW-0808">Transferase</keyword>
<feature type="domain" description="Glycosyltransferase 2-like" evidence="2">
    <location>
        <begin position="37"/>
        <end position="151"/>
    </location>
</feature>
<dbReference type="EMBL" id="MVHJ01000004">
    <property type="protein sequence ID" value="ORA05952.1"/>
    <property type="molecule type" value="Genomic_DNA"/>
</dbReference>
<dbReference type="AlphaFoldDB" id="A0A1W9Z1A1"/>
<evidence type="ECO:0000256" key="1">
    <source>
        <dbReference type="ARBA" id="ARBA00022679"/>
    </source>
</evidence>
<dbReference type="InterPro" id="IPR029044">
    <property type="entry name" value="Nucleotide-diphossugar_trans"/>
</dbReference>
<evidence type="ECO:0008006" key="6">
    <source>
        <dbReference type="Google" id="ProtNLM"/>
    </source>
</evidence>
<reference evidence="4 5" key="1">
    <citation type="submission" date="2017-02" db="EMBL/GenBank/DDBJ databases">
        <title>The new phylogeny of genus Mycobacterium.</title>
        <authorList>
            <person name="Tortoli E."/>
            <person name="Trovato A."/>
            <person name="Cirillo D.M."/>
        </authorList>
    </citation>
    <scope>NUCLEOTIDE SEQUENCE [LARGE SCALE GENOMIC DNA]</scope>
    <source>
        <strain evidence="4 5">DSM 45578</strain>
    </source>
</reference>
<dbReference type="OrthoDB" id="4120491at2"/>
<dbReference type="Gene3D" id="3.90.550.10">
    <property type="entry name" value="Spore Coat Polysaccharide Biosynthesis Protein SpsA, Chain A"/>
    <property type="match status" value="1"/>
</dbReference>
<comment type="caution">
    <text evidence="4">The sequence shown here is derived from an EMBL/GenBank/DDBJ whole genome shotgun (WGS) entry which is preliminary data.</text>
</comment>
<evidence type="ECO:0000313" key="5">
    <source>
        <dbReference type="Proteomes" id="UP000192366"/>
    </source>
</evidence>
<feature type="domain" description="Galactosyltransferase C-terminal" evidence="3">
    <location>
        <begin position="194"/>
        <end position="238"/>
    </location>
</feature>
<evidence type="ECO:0000259" key="3">
    <source>
        <dbReference type="Pfam" id="PF02709"/>
    </source>
</evidence>
<evidence type="ECO:0000313" key="4">
    <source>
        <dbReference type="EMBL" id="ORA05952.1"/>
    </source>
</evidence>
<dbReference type="Pfam" id="PF02709">
    <property type="entry name" value="Glyco_transf_7C"/>
    <property type="match status" value="1"/>
</dbReference>
<dbReference type="PANTHER" id="PTHR43685">
    <property type="entry name" value="GLYCOSYLTRANSFERASE"/>
    <property type="match status" value="1"/>
</dbReference>
<dbReference type="GO" id="GO:0016740">
    <property type="term" value="F:transferase activity"/>
    <property type="evidence" value="ECO:0007669"/>
    <property type="project" value="UniProtKB-KW"/>
</dbReference>
<keyword evidence="5" id="KW-1185">Reference proteome</keyword>
<evidence type="ECO:0000259" key="2">
    <source>
        <dbReference type="Pfam" id="PF00535"/>
    </source>
</evidence>
<protein>
    <recommendedName>
        <fullName evidence="6">Glycosyl transferase</fullName>
    </recommendedName>
</protein>
<name>A0A1W9Z1A1_MYCBA</name>
<accession>A0A1W9Z1A1</accession>
<dbReference type="RefSeq" id="WP_083056228.1">
    <property type="nucleotide sequence ID" value="NZ_JACKVM010000008.1"/>
</dbReference>
<dbReference type="Proteomes" id="UP000192366">
    <property type="component" value="Unassembled WGS sequence"/>
</dbReference>
<dbReference type="SUPFAM" id="SSF53448">
    <property type="entry name" value="Nucleotide-diphospho-sugar transferases"/>
    <property type="match status" value="1"/>
</dbReference>
<organism evidence="4 5">
    <name type="scientific">Mycolicibacterium bacteremicum</name>
    <name type="common">Mycobacterium bacteremicum</name>
    <dbReference type="NCBI Taxonomy" id="564198"/>
    <lineage>
        <taxon>Bacteria</taxon>
        <taxon>Bacillati</taxon>
        <taxon>Actinomycetota</taxon>
        <taxon>Actinomycetes</taxon>
        <taxon>Mycobacteriales</taxon>
        <taxon>Mycobacteriaceae</taxon>
        <taxon>Mycolicibacterium</taxon>
    </lineage>
</organism>
<dbReference type="PANTHER" id="PTHR43685:SF2">
    <property type="entry name" value="GLYCOSYLTRANSFERASE 2-LIKE DOMAIN-CONTAINING PROTEIN"/>
    <property type="match status" value="1"/>
</dbReference>
<dbReference type="InterPro" id="IPR050834">
    <property type="entry name" value="Glycosyltransf_2"/>
</dbReference>
<proteinExistence type="predicted"/>
<sequence>MAPVTQPIPLPGNRYTVPGNRWDLAPPISGRTPSVAVVIPFYNQHRQLGLVLRALTLQDYPPELLSIIVADDGSAAAPTVPSGVRVVRQPDLGFRAAAARNLGANATDADVLCFLDADTIPEPSYLRRIVALPSVLPDALVVGRRRHADLNAMTPDGLSRWWTGELRPLELAEPSWLRDEYARSADLLRVDHRSYRYVISAVMCCTSVLFHDVGGFDESFTHYGGEDWEFAHRAMAGGAVLHHARDAVAWHDGPDWGERPVAERITRKNREAMALARRITDPDARTHGVWYAIPDIVVRVAAESHTAASLLRTLGCFLHGDVGVWVDDHDLLAALELDDPRVRSGAVPEDVLRRCRFVIDVDGRAVMRPASVHAIVGLCSAAGVGEVDVRGDGTGVRCRASWAISRARRWTLDAAEISEAVRLDAAVVELSCGEANPDLSW</sequence>
<dbReference type="InterPro" id="IPR027791">
    <property type="entry name" value="Galactosyl_T_C"/>
</dbReference>
<dbReference type="STRING" id="564198.BST17_06285"/>
<dbReference type="InterPro" id="IPR001173">
    <property type="entry name" value="Glyco_trans_2-like"/>
</dbReference>